<keyword evidence="2" id="KW-1185">Reference proteome</keyword>
<proteinExistence type="predicted"/>
<comment type="caution">
    <text evidence="1">The sequence shown here is derived from an EMBL/GenBank/DDBJ whole genome shotgun (WGS) entry which is preliminary data.</text>
</comment>
<gene>
    <name evidence="1" type="ORF">AFUS01_LOCUS16942</name>
</gene>
<dbReference type="EMBL" id="CAJVCH010159095">
    <property type="protein sequence ID" value="CAG7728138.1"/>
    <property type="molecule type" value="Genomic_DNA"/>
</dbReference>
<evidence type="ECO:0000313" key="1">
    <source>
        <dbReference type="EMBL" id="CAG7728138.1"/>
    </source>
</evidence>
<reference evidence="1" key="1">
    <citation type="submission" date="2021-06" db="EMBL/GenBank/DDBJ databases">
        <authorList>
            <person name="Hodson N. C."/>
            <person name="Mongue J. A."/>
            <person name="Jaron S. K."/>
        </authorList>
    </citation>
    <scope>NUCLEOTIDE SEQUENCE</scope>
</reference>
<name>A0A8J2JVF1_9HEXA</name>
<organism evidence="1 2">
    <name type="scientific">Allacma fusca</name>
    <dbReference type="NCBI Taxonomy" id="39272"/>
    <lineage>
        <taxon>Eukaryota</taxon>
        <taxon>Metazoa</taxon>
        <taxon>Ecdysozoa</taxon>
        <taxon>Arthropoda</taxon>
        <taxon>Hexapoda</taxon>
        <taxon>Collembola</taxon>
        <taxon>Symphypleona</taxon>
        <taxon>Sminthuridae</taxon>
        <taxon>Allacma</taxon>
    </lineage>
</organism>
<sequence length="9" mass="949">MTNGQQTLG</sequence>
<feature type="non-terminal residue" evidence="1">
    <location>
        <position position="1"/>
    </location>
</feature>
<evidence type="ECO:0000313" key="2">
    <source>
        <dbReference type="Proteomes" id="UP000708208"/>
    </source>
</evidence>
<dbReference type="Proteomes" id="UP000708208">
    <property type="component" value="Unassembled WGS sequence"/>
</dbReference>
<protein>
    <submittedName>
        <fullName evidence="1">Uncharacterized protein</fullName>
    </submittedName>
</protein>
<accession>A0A8J2JVF1</accession>